<gene>
    <name evidence="3" type="ORF">HX829_07135</name>
</gene>
<sequence>MTPPITSTDPPASTAAPVSLEQAIEHFLNDLPIETALRIRLVSGIDTPALRAAYAESRQVPALLLDTRARFELEQEIQTFIDGLSHDSPLSAVTPLYWQLQLVSLELIWPTTSVLQVYDPPGDSAAAEYGPDLSPSLPRVRVSRAQVLDGTLWSRVLQHMSPAQRASLLGAQYATLETQLSALKRKAAPLLSSRRGELFDNLHAFRQQSRDPLVTLLRSRIPRLSRAAAHELLANSSEHDLQSLKLSEGELSERQMLDAHWYLQEERLSQAYEGLFLRSRQHNDDTHRLLLHTLATLPDWPSSGVRLELREQEPDGALLAGVGDPQAQQIHTLLRHTDGFTLHTAEGPAQEPKPDLPAVLATLPDTLRNPLGLTDREAIQRLLRQHPPLSRAHLRALLGLSPMEPSQRLSNGNGYQQDSPASFAAPDQLAQGQREAFDALAATNERTLLLARQQPNFRWFAALILGRQLLRDFPQASSQDPDGIFLNTYEETLYWPLSDSGERGEQVRYRAVRQSHTLTEVFTRHLAGNVQTFDPATSGFYANATDAYDEQQLSGLDIGRFGKTLEDAGLGFDTRFSENVDSFWASAAPLLRENLQTQMRLEAQLRELDLNLDKSNREDLERVLDHPTHEQRLKKFPLGGPIHVYRIALQPHNLILEGCLVITRSPDEDAYKLPALLYQIGRGLEPFASLQALRTNLVRRLDDAVERESLLDLLPQRQRTWSPANAPDRSAPFSYRLEEGDPFQLLVDGLLAKQKADFTDAWRFARGAPGLHNDVAEFARQLDGSISLARLLDIVPVLRRRNRDLMFSDLLSRINSISPDEQTQLATLWRPTLEANPVPASLSDLPVLKAYAADLLKPHLQQHYPQILSHPDSIVVHVTRTTHHLSPAWQSQPPIDRVRPPRTLSLTALALENIKGVRLGESVSFKAQISNPSGPTLSLSDKQVRAIVSAVDAPGQYKTLLEQKLLGPDQASLRATWLEGQRARMKLQAYVARLSGDFLDPKDSALERGYRRIEHLLKYPSAQRRPLLDGYRVHANYLMLGGTDPTRNGMSLDEVLVISTDAPASTLLLYTPQGPDGKAWRELADAEAIKTLLHQQDWKNYCIARAARNEQWDPAKLFARQFPLVRYLPIEGDLFTTLYEARAKHLINSVEYFAASNQRVGRDTLWYWINAGSRFALEFVLGGASLQLSLPVYLLRGLYGLANFGQALALGHHQEAEEALIQTLLDAVAPFPLQLIKPALRQIRPLPGEKTSRLVKTSRVSLDGSRQSLLTAEPSTATSLRSLAADLKDYEIHTPPELNYSRDGLFVDRTARQDQYVKLEGKWYRTGSRDGKRYVLKEHHWAEDIELVKVGSHWQALPRNRLLGGAPETVGTARYEIPASHRGTLEELIRTTTSRLDPAWVVPSATALERQAAAQVHSISQRLLEDAHSFFAERPAPVARILAPDLLDAGQATQLFERGYRNGNGIVLGAAYRAGGGRRLLIDNMQSLATEHQVKTLYLENLLTDFDQVHLNDFHRTGVMPQRLRDTLRRQDTTQGIDPNGPHSLYEVIKSAQENGIRVQALDCGTSYRQGLGSYTPDRAKALKYYARQVIITDQLQQGPHRWIALTQDSHASVVRSDPGLADLLGAVNLRAADVGGQPLPLRVLRDPGDFTQGKYAQDIQPVQADAKLEVNVSSLALPQLPKPHRGLLILPGDFLIEQSANQYTIVYRPIDPHNPGRLLTAMEQPVIRSQLIDGAGNPYDVFHIEGPMNLRIHGVKYKSIDDLIWVLKNADMRQVAELSTVTYLRQPRLDTHPKLNRAGMFTIETAPQGQVLINRSKDRSLTTTLIRTDKDTGKFYIVHPRWGFSEARLFASVDDLTKAVIKEVGLVRLVERTNL</sequence>
<name>A0A7Y7WBC4_9PSED</name>
<dbReference type="EMBL" id="JACAPU010000011">
    <property type="protein sequence ID" value="NWB46262.1"/>
    <property type="molecule type" value="Genomic_DNA"/>
</dbReference>
<proteinExistence type="predicted"/>
<evidence type="ECO:0000313" key="3">
    <source>
        <dbReference type="EMBL" id="NWB46262.1"/>
    </source>
</evidence>
<evidence type="ECO:0000259" key="2">
    <source>
        <dbReference type="Pfam" id="PF20178"/>
    </source>
</evidence>
<feature type="domain" description="Dermonecrotic toxin N-terminal" evidence="2">
    <location>
        <begin position="843"/>
        <end position="1096"/>
    </location>
</feature>
<dbReference type="Proteomes" id="UP000582981">
    <property type="component" value="Unassembled WGS sequence"/>
</dbReference>
<feature type="domain" description="Dermonecrotic toxin N-terminal" evidence="2">
    <location>
        <begin position="456"/>
        <end position="717"/>
    </location>
</feature>
<dbReference type="RefSeq" id="WP_177143662.1">
    <property type="nucleotide sequence ID" value="NZ_JACAPU010000011.1"/>
</dbReference>
<evidence type="ECO:0000256" key="1">
    <source>
        <dbReference type="SAM" id="MobiDB-lite"/>
    </source>
</evidence>
<evidence type="ECO:0000313" key="4">
    <source>
        <dbReference type="Proteomes" id="UP000582981"/>
    </source>
</evidence>
<protein>
    <submittedName>
        <fullName evidence="3">Type III effector HopAC1</fullName>
    </submittedName>
</protein>
<dbReference type="CDD" id="cd14729">
    <property type="entry name" value="RtxA-like"/>
    <property type="match status" value="1"/>
</dbReference>
<dbReference type="InterPro" id="IPR046673">
    <property type="entry name" value="ToxA_N"/>
</dbReference>
<feature type="region of interest" description="Disordered" evidence="1">
    <location>
        <begin position="403"/>
        <end position="422"/>
    </location>
</feature>
<comment type="caution">
    <text evidence="3">The sequence shown here is derived from an EMBL/GenBank/DDBJ whole genome shotgun (WGS) entry which is preliminary data.</text>
</comment>
<dbReference type="Pfam" id="PF20178">
    <property type="entry name" value="ToxA_N"/>
    <property type="match status" value="2"/>
</dbReference>
<feature type="compositionally biased region" description="Polar residues" evidence="1">
    <location>
        <begin position="407"/>
        <end position="420"/>
    </location>
</feature>
<organism evidence="3 4">
    <name type="scientific">Pseudomonas gingeri</name>
    <dbReference type="NCBI Taxonomy" id="117681"/>
    <lineage>
        <taxon>Bacteria</taxon>
        <taxon>Pseudomonadati</taxon>
        <taxon>Pseudomonadota</taxon>
        <taxon>Gammaproteobacteria</taxon>
        <taxon>Pseudomonadales</taxon>
        <taxon>Pseudomonadaceae</taxon>
        <taxon>Pseudomonas</taxon>
    </lineage>
</organism>
<dbReference type="Gene3D" id="3.40.50.11550">
    <property type="match status" value="1"/>
</dbReference>
<dbReference type="SUPFAM" id="SSF159501">
    <property type="entry name" value="EreA/ChaN-like"/>
    <property type="match status" value="1"/>
</dbReference>
<accession>A0A7Y7WBC4</accession>
<reference evidence="3 4" key="1">
    <citation type="submission" date="2020-04" db="EMBL/GenBank/DDBJ databases">
        <title>Molecular characterization of pseudomonads from Agaricus bisporus reveal novel blotch 2 pathogens in Western Europe.</title>
        <authorList>
            <person name="Taparia T."/>
            <person name="Krijger M."/>
            <person name="Haynes E."/>
            <person name="Elpinstone J.G."/>
            <person name="Noble R."/>
            <person name="Van Der Wolf J."/>
        </authorList>
    </citation>
    <scope>NUCLEOTIDE SEQUENCE [LARGE SCALE GENOMIC DNA]</scope>
    <source>
        <strain evidence="3 4">F1001</strain>
    </source>
</reference>